<sequence length="553" mass="61779">MPQAVSYIRFSSSRQQGGSSVKRQQQMVDKWLIAHPEYIRSNLIYEDLGRSGYHGEHITEGGNFAKLLTAVKAGLIQAGDCVLVEAIDRTGRLPSLQMLNKVISPIIEAGVNIITLEDNVVYDQSSVEGGHLFLLVAKIQAAYGYSKQLSRRTKASYDLRAEKAHEKQVKRHTPLWLTTEGQVIESIAKHVRHAFELYVSGVGKQTIANRMRATGVEELAKCSGPTVEGWLRNYATIGSWEYGKKDAKLKGKDADNPVKIIPNVYPPIVSDSLFMLAQQRKKVVATKALSRTSKHLLVGLVKCGECGSNYVIHNKDGKPNNMRCGLHHRLGANGCTNNQTIPYQVLNYVYQQTAIHHLQAALNTTQLSANDRRKLELNTERDKLSGSITRLAKMMAVVDDPEVLAEVQTHSLRRKEIDEQLEILDRNPKVVGGHPASVNTMFDLLKIEEQMMTDPQQLNCLYRQGGYNIKVVGKQMVVDGQSFTYIGVKRKPKSTSTLAYRVLHGDKEVLVSPEMSIAVQTVSENMTEGEKINYLHSRGNPLNPIMVEDYEYV</sequence>
<evidence type="ECO:0000256" key="1">
    <source>
        <dbReference type="ARBA" id="ARBA00023125"/>
    </source>
</evidence>
<dbReference type="SUPFAM" id="SSF53041">
    <property type="entry name" value="Resolvase-like"/>
    <property type="match status" value="1"/>
</dbReference>
<evidence type="ECO:0000313" key="5">
    <source>
        <dbReference type="Proteomes" id="UP000283619"/>
    </source>
</evidence>
<dbReference type="Pfam" id="PF00239">
    <property type="entry name" value="Resolvase"/>
    <property type="match status" value="1"/>
</dbReference>
<dbReference type="PANTHER" id="PTHR30461:SF2">
    <property type="entry name" value="SERINE RECOMBINASE PINE-RELATED"/>
    <property type="match status" value="1"/>
</dbReference>
<dbReference type="Gene3D" id="3.40.50.1390">
    <property type="entry name" value="Resolvase, N-terminal catalytic domain"/>
    <property type="match status" value="1"/>
</dbReference>
<dbReference type="AlphaFoldDB" id="A0A423P4B4"/>
<dbReference type="InterPro" id="IPR050639">
    <property type="entry name" value="SSR_resolvase"/>
</dbReference>
<dbReference type="CDD" id="cd00338">
    <property type="entry name" value="Ser_Recombinase"/>
    <property type="match status" value="1"/>
</dbReference>
<dbReference type="EMBL" id="MOBZ01000013">
    <property type="protein sequence ID" value="ROO08071.1"/>
    <property type="molecule type" value="Genomic_DNA"/>
</dbReference>
<dbReference type="Gene3D" id="3.90.1750.20">
    <property type="entry name" value="Putative Large Serine Recombinase, Chain B, Domain 2"/>
    <property type="match status" value="1"/>
</dbReference>
<dbReference type="RefSeq" id="WP_123594231.1">
    <property type="nucleotide sequence ID" value="NZ_MOBZ01000013.1"/>
</dbReference>
<keyword evidence="1" id="KW-0238">DNA-binding</keyword>
<accession>A0A423P4B4</accession>
<organism evidence="4 5">
    <name type="scientific">Pseudomonas fluorescens</name>
    <dbReference type="NCBI Taxonomy" id="294"/>
    <lineage>
        <taxon>Bacteria</taxon>
        <taxon>Pseudomonadati</taxon>
        <taxon>Pseudomonadota</taxon>
        <taxon>Gammaproteobacteria</taxon>
        <taxon>Pseudomonadales</taxon>
        <taxon>Pseudomonadaceae</taxon>
        <taxon>Pseudomonas</taxon>
    </lineage>
</organism>
<dbReference type="InterPro" id="IPR038109">
    <property type="entry name" value="DNA_bind_recomb_sf"/>
</dbReference>
<keyword evidence="2" id="KW-0233">DNA recombination</keyword>
<evidence type="ECO:0000256" key="2">
    <source>
        <dbReference type="ARBA" id="ARBA00023172"/>
    </source>
</evidence>
<reference evidence="4 5" key="1">
    <citation type="submission" date="2016-10" db="EMBL/GenBank/DDBJ databases">
        <title>Comparative genome analysis of multiple Pseudomonas spp. focuses on biocontrol and plant growth promoting traits.</title>
        <authorList>
            <person name="Tao X.-Y."/>
            <person name="Taylor C.G."/>
        </authorList>
    </citation>
    <scope>NUCLEOTIDE SEQUENCE [LARGE SCALE GENOMIC DNA]</scope>
    <source>
        <strain evidence="4 5">36G2</strain>
    </source>
</reference>
<dbReference type="InterPro" id="IPR011109">
    <property type="entry name" value="DNA_bind_recombinase_dom"/>
</dbReference>
<dbReference type="Pfam" id="PF07508">
    <property type="entry name" value="Recombinase"/>
    <property type="match status" value="1"/>
</dbReference>
<evidence type="ECO:0000259" key="3">
    <source>
        <dbReference type="PROSITE" id="PS51736"/>
    </source>
</evidence>
<dbReference type="GO" id="GO:0003677">
    <property type="term" value="F:DNA binding"/>
    <property type="evidence" value="ECO:0007669"/>
    <property type="project" value="UniProtKB-KW"/>
</dbReference>
<dbReference type="PROSITE" id="PS51736">
    <property type="entry name" value="RECOMBINASES_3"/>
    <property type="match status" value="1"/>
</dbReference>
<gene>
    <name evidence="4" type="ORF">BK673_16150</name>
</gene>
<dbReference type="InterPro" id="IPR006119">
    <property type="entry name" value="Resolv_N"/>
</dbReference>
<feature type="domain" description="Resolvase/invertase-type recombinase catalytic" evidence="3">
    <location>
        <begin position="3"/>
        <end position="164"/>
    </location>
</feature>
<dbReference type="PANTHER" id="PTHR30461">
    <property type="entry name" value="DNA-INVERTASE FROM LAMBDOID PROPHAGE"/>
    <property type="match status" value="1"/>
</dbReference>
<dbReference type="InterPro" id="IPR025827">
    <property type="entry name" value="Zn_ribbon_recom_dom"/>
</dbReference>
<dbReference type="GO" id="GO:0000150">
    <property type="term" value="F:DNA strand exchange activity"/>
    <property type="evidence" value="ECO:0007669"/>
    <property type="project" value="InterPro"/>
</dbReference>
<protein>
    <recommendedName>
        <fullName evidence="3">Resolvase/invertase-type recombinase catalytic domain-containing protein</fullName>
    </recommendedName>
</protein>
<dbReference type="Pfam" id="PF13408">
    <property type="entry name" value="Zn_ribbon_recom"/>
    <property type="match status" value="1"/>
</dbReference>
<proteinExistence type="predicted"/>
<dbReference type="InterPro" id="IPR036162">
    <property type="entry name" value="Resolvase-like_N_sf"/>
</dbReference>
<dbReference type="Proteomes" id="UP000283619">
    <property type="component" value="Unassembled WGS sequence"/>
</dbReference>
<name>A0A423P4B4_PSEFL</name>
<evidence type="ECO:0000313" key="4">
    <source>
        <dbReference type="EMBL" id="ROO08071.1"/>
    </source>
</evidence>
<comment type="caution">
    <text evidence="4">The sequence shown here is derived from an EMBL/GenBank/DDBJ whole genome shotgun (WGS) entry which is preliminary data.</text>
</comment>
<dbReference type="SMART" id="SM00857">
    <property type="entry name" value="Resolvase"/>
    <property type="match status" value="1"/>
</dbReference>